<accession>A0A937EGR3</accession>
<dbReference type="Proteomes" id="UP000661858">
    <property type="component" value="Unassembled WGS sequence"/>
</dbReference>
<evidence type="ECO:0000256" key="1">
    <source>
        <dbReference type="SAM" id="SignalP"/>
    </source>
</evidence>
<keyword evidence="3" id="KW-1185">Reference proteome</keyword>
<reference evidence="2" key="1">
    <citation type="submission" date="2021-01" db="EMBL/GenBank/DDBJ databases">
        <title>WGS of actinomycetes isolated from Thailand.</title>
        <authorList>
            <person name="Thawai C."/>
        </authorList>
    </citation>
    <scope>NUCLEOTIDE SEQUENCE</scope>
    <source>
        <strain evidence="2">RCU-197</strain>
    </source>
</reference>
<feature type="signal peptide" evidence="1">
    <location>
        <begin position="1"/>
        <end position="26"/>
    </location>
</feature>
<name>A0A937EGR3_9ACTN</name>
<dbReference type="EMBL" id="JAERRK010000003">
    <property type="protein sequence ID" value="MBL1081886.1"/>
    <property type="molecule type" value="Genomic_DNA"/>
</dbReference>
<keyword evidence="1" id="KW-0732">Signal</keyword>
<sequence>MRMRAAGTAVIGALALSVLAVPAAQAADGSRGDTKISGVVVNGGKPVVVSATGTKTITVSFTVTDDSGVKWAQGILYHGSDMDHADSAALANTGDKRSVCTEVNATTSTCKATYTLTAGANLINSVAGGWKVWAIAQGNDTDYVKKENAKTFQAQRLSKLTVNASPEPVKKGATLTVTGALTRANWDAGKYSGYSAQSVKLQFRKKGSTSYTTLKTVRSDSRGNLKTTVKASADGYYRYSFAGTSTTPAVSAGGDFVDVK</sequence>
<gene>
    <name evidence="2" type="ORF">JK359_07800</name>
</gene>
<proteinExistence type="predicted"/>
<dbReference type="RefSeq" id="WP_201833248.1">
    <property type="nucleotide sequence ID" value="NZ_JAERRK010000003.1"/>
</dbReference>
<feature type="chain" id="PRO_5037876601" evidence="1">
    <location>
        <begin position="27"/>
        <end position="260"/>
    </location>
</feature>
<protein>
    <submittedName>
        <fullName evidence="2">Calcium-binding protein</fullName>
    </submittedName>
</protein>
<dbReference type="AlphaFoldDB" id="A0A937EGR3"/>
<evidence type="ECO:0000313" key="2">
    <source>
        <dbReference type="EMBL" id="MBL1081886.1"/>
    </source>
</evidence>
<organism evidence="2 3">
    <name type="scientific">Streptomyces actinomycinicus</name>
    <dbReference type="NCBI Taxonomy" id="1695166"/>
    <lineage>
        <taxon>Bacteria</taxon>
        <taxon>Bacillati</taxon>
        <taxon>Actinomycetota</taxon>
        <taxon>Actinomycetes</taxon>
        <taxon>Kitasatosporales</taxon>
        <taxon>Streptomycetaceae</taxon>
        <taxon>Streptomyces</taxon>
    </lineage>
</organism>
<comment type="caution">
    <text evidence="2">The sequence shown here is derived from an EMBL/GenBank/DDBJ whole genome shotgun (WGS) entry which is preliminary data.</text>
</comment>
<evidence type="ECO:0000313" key="3">
    <source>
        <dbReference type="Proteomes" id="UP000661858"/>
    </source>
</evidence>